<feature type="transmembrane region" description="Helical" evidence="6">
    <location>
        <begin position="415"/>
        <end position="440"/>
    </location>
</feature>
<proteinExistence type="predicted"/>
<accession>A0A4P7VC75</accession>
<dbReference type="KEGG" id="mgod:E7746_02855"/>
<dbReference type="Pfam" id="PF02687">
    <property type="entry name" value="FtsX"/>
    <property type="match status" value="2"/>
</dbReference>
<dbReference type="OrthoDB" id="905059at2"/>
<feature type="domain" description="ABC3 transporter permease C-terminal" evidence="7">
    <location>
        <begin position="657"/>
        <end position="759"/>
    </location>
</feature>
<dbReference type="PANTHER" id="PTHR30572">
    <property type="entry name" value="MEMBRANE COMPONENT OF TRANSPORTER-RELATED"/>
    <property type="match status" value="1"/>
</dbReference>
<evidence type="ECO:0000256" key="5">
    <source>
        <dbReference type="ARBA" id="ARBA00023136"/>
    </source>
</evidence>
<dbReference type="GO" id="GO:0005886">
    <property type="term" value="C:plasma membrane"/>
    <property type="evidence" value="ECO:0007669"/>
    <property type="project" value="UniProtKB-SubCell"/>
</dbReference>
<feature type="domain" description="ABC3 transporter permease C-terminal" evidence="7">
    <location>
        <begin position="284"/>
        <end position="397"/>
    </location>
</feature>
<evidence type="ECO:0000313" key="10">
    <source>
        <dbReference type="Proteomes" id="UP000297031"/>
    </source>
</evidence>
<feature type="transmembrane region" description="Helical" evidence="6">
    <location>
        <begin position="20"/>
        <end position="42"/>
    </location>
</feature>
<evidence type="ECO:0000313" key="9">
    <source>
        <dbReference type="EMBL" id="QCD34890.1"/>
    </source>
</evidence>
<keyword evidence="2" id="KW-1003">Cell membrane</keyword>
<keyword evidence="4 6" id="KW-1133">Transmembrane helix</keyword>
<dbReference type="GO" id="GO:0022857">
    <property type="term" value="F:transmembrane transporter activity"/>
    <property type="evidence" value="ECO:0007669"/>
    <property type="project" value="TreeGrafter"/>
</dbReference>
<evidence type="ECO:0000259" key="7">
    <source>
        <dbReference type="Pfam" id="PF02687"/>
    </source>
</evidence>
<dbReference type="Pfam" id="PF12704">
    <property type="entry name" value="MacB_PCD"/>
    <property type="match status" value="1"/>
</dbReference>
<name>A0A4P7VC75_9BACT</name>
<evidence type="ECO:0000256" key="1">
    <source>
        <dbReference type="ARBA" id="ARBA00004651"/>
    </source>
</evidence>
<feature type="transmembrane region" description="Helical" evidence="6">
    <location>
        <begin position="322"/>
        <end position="350"/>
    </location>
</feature>
<evidence type="ECO:0000256" key="6">
    <source>
        <dbReference type="SAM" id="Phobius"/>
    </source>
</evidence>
<organism evidence="9 10">
    <name type="scientific">Muribaculum gordoncarteri</name>
    <dbReference type="NCBI Taxonomy" id="2530390"/>
    <lineage>
        <taxon>Bacteria</taxon>
        <taxon>Pseudomonadati</taxon>
        <taxon>Bacteroidota</taxon>
        <taxon>Bacteroidia</taxon>
        <taxon>Bacteroidales</taxon>
        <taxon>Muribaculaceae</taxon>
        <taxon>Muribaculum</taxon>
    </lineage>
</organism>
<feature type="transmembrane region" description="Helical" evidence="6">
    <location>
        <begin position="277"/>
        <end position="301"/>
    </location>
</feature>
<evidence type="ECO:0000256" key="2">
    <source>
        <dbReference type="ARBA" id="ARBA00022475"/>
    </source>
</evidence>
<evidence type="ECO:0000256" key="4">
    <source>
        <dbReference type="ARBA" id="ARBA00022989"/>
    </source>
</evidence>
<feature type="transmembrane region" description="Helical" evidence="6">
    <location>
        <begin position="695"/>
        <end position="724"/>
    </location>
</feature>
<evidence type="ECO:0000256" key="3">
    <source>
        <dbReference type="ARBA" id="ARBA00022692"/>
    </source>
</evidence>
<dbReference type="EMBL" id="CP039393">
    <property type="protein sequence ID" value="QCD34890.1"/>
    <property type="molecule type" value="Genomic_DNA"/>
</dbReference>
<protein>
    <submittedName>
        <fullName evidence="9">FtsX-like permease family protein</fullName>
    </submittedName>
</protein>
<feature type="transmembrane region" description="Helical" evidence="6">
    <location>
        <begin position="654"/>
        <end position="674"/>
    </location>
</feature>
<dbReference type="InterPro" id="IPR003838">
    <property type="entry name" value="ABC3_permease_C"/>
</dbReference>
<feature type="transmembrane region" description="Helical" evidence="6">
    <location>
        <begin position="370"/>
        <end position="394"/>
    </location>
</feature>
<keyword evidence="5 6" id="KW-0472">Membrane</keyword>
<reference evidence="9 10" key="1">
    <citation type="submission" date="2019-02" db="EMBL/GenBank/DDBJ databases">
        <title>Isolation and identification of novel species under the genus Muribaculum.</title>
        <authorList>
            <person name="Miyake S."/>
            <person name="Ding Y."/>
            <person name="Low A."/>
            <person name="Soh M."/>
            <person name="Seedorf H."/>
        </authorList>
    </citation>
    <scope>NUCLEOTIDE SEQUENCE [LARGE SCALE GENOMIC DNA]</scope>
    <source>
        <strain evidence="9 10">TLL-A4</strain>
    </source>
</reference>
<dbReference type="AlphaFoldDB" id="A0A4P7VC75"/>
<sequence length="777" mass="87446">MKQVYYAWRTIVNARSTTFIKVLSLGAGLMVAIVLLTIISYYTGMDTGYRDYRKLYMVWTQPKMENESRNPSPMTFGPFSQHINEELSDLVESSTVLTNFYSGGGYFKMDGQEVNSTGVAADSLFFTTMGIEVLKGNPSVELARPGTAFVSTNFVKENFPGGDPIGKHMRFFFDSEDVEIVGVYKSLPPNTSTRPDIVLSMPTVYKLGNNYIGHGWNDQLAWQTLLRVKKGTDIEVLNKKLNNILQKNRPEADGLSYEAMARPINYGVFEYEYTRNMIVILLSTALIVLFIAILNYALLSVSSLSKRAKMIGVHKCNGAGKGTIFSMFIAETTLIVLMSLVVMVATAALFKPMIAELYNDSFGKTPLPDKIIIALVVMAVTIIVGGVIPAHIFSKIPVANVFRRFRERNSLWKRILLFIEFAGVAFVMAWLVMITAQYIYISNKDRGWNIHDKALFMFSRYEPGKVDGIINLTRNMPYIEETAYSAFTPVWGHVGENIYNDEGNAMFYSPYDEISENYIDVMGMTLLQGRAPKNVGEAVVNQTFIKKMNLREENLLDKNPNLTVGTDRHNRQRIVGIIKDYQQSFNEEIKPLIMYYNPEIVPYISIKLKEPFNANFTKLEAEIKNHYPESEYNLVSYKSIADEQNSNTKIIQRIFLSVAVIIALIAFVGLTGFLRDEMQRRSKEIAIRKISGASSLLIVKMITSGMLWIAVPAVVLGTVAAFLISDMWLDSFSVTVPYLTLYYVISAIVVLTLIVVCAVAMTRHKACENPSSNLKSE</sequence>
<dbReference type="PANTHER" id="PTHR30572:SF18">
    <property type="entry name" value="ABC-TYPE MACROLIDE FAMILY EXPORT SYSTEM PERMEASE COMPONENT 2"/>
    <property type="match status" value="1"/>
</dbReference>
<dbReference type="InterPro" id="IPR025857">
    <property type="entry name" value="MacB_PCD"/>
</dbReference>
<evidence type="ECO:0000259" key="8">
    <source>
        <dbReference type="Pfam" id="PF12704"/>
    </source>
</evidence>
<dbReference type="InterPro" id="IPR050250">
    <property type="entry name" value="Macrolide_Exporter_MacB"/>
</dbReference>
<dbReference type="Proteomes" id="UP000297031">
    <property type="component" value="Chromosome"/>
</dbReference>
<dbReference type="RefSeq" id="WP_136409767.1">
    <property type="nucleotide sequence ID" value="NZ_CP039393.1"/>
</dbReference>
<comment type="subcellular location">
    <subcellularLocation>
        <location evidence="1">Cell membrane</location>
        <topology evidence="1">Multi-pass membrane protein</topology>
    </subcellularLocation>
</comment>
<keyword evidence="10" id="KW-1185">Reference proteome</keyword>
<feature type="domain" description="MacB-like periplasmic core" evidence="8">
    <location>
        <begin position="18"/>
        <end position="243"/>
    </location>
</feature>
<feature type="transmembrane region" description="Helical" evidence="6">
    <location>
        <begin position="736"/>
        <end position="761"/>
    </location>
</feature>
<gene>
    <name evidence="9" type="ORF">E7746_02855</name>
</gene>
<keyword evidence="3 6" id="KW-0812">Transmembrane</keyword>